<feature type="chain" id="PRO_5001730043" evidence="9">
    <location>
        <begin position="24"/>
        <end position="238"/>
    </location>
</feature>
<proteinExistence type="inferred from homology"/>
<dbReference type="OrthoDB" id="3427at2759"/>
<feature type="domain" description="GOLD" evidence="10">
    <location>
        <begin position="33"/>
        <end position="155"/>
    </location>
</feature>
<evidence type="ECO:0000256" key="9">
    <source>
        <dbReference type="SAM" id="SignalP"/>
    </source>
</evidence>
<dbReference type="OMA" id="YYICISC"/>
<reference evidence="11 12" key="1">
    <citation type="submission" date="2014-06" db="EMBL/GenBank/DDBJ databases">
        <authorList>
            <person name="Swart Estienne"/>
        </authorList>
    </citation>
    <scope>NUCLEOTIDE SEQUENCE [LARGE SCALE GENOMIC DNA]</scope>
    <source>
        <strain evidence="11 12">130c</strain>
    </source>
</reference>
<dbReference type="SMART" id="SM01190">
    <property type="entry name" value="EMP24_GP25L"/>
    <property type="match status" value="1"/>
</dbReference>
<evidence type="ECO:0000256" key="6">
    <source>
        <dbReference type="ARBA" id="ARBA00023136"/>
    </source>
</evidence>
<dbReference type="AlphaFoldDB" id="A0A078BAE3"/>
<feature type="transmembrane region" description="Helical" evidence="8">
    <location>
        <begin position="206"/>
        <end position="226"/>
    </location>
</feature>
<evidence type="ECO:0000256" key="8">
    <source>
        <dbReference type="SAM" id="Phobius"/>
    </source>
</evidence>
<keyword evidence="5 8" id="KW-1133">Transmembrane helix</keyword>
<evidence type="ECO:0000256" key="5">
    <source>
        <dbReference type="ARBA" id="ARBA00022989"/>
    </source>
</evidence>
<dbReference type="InterPro" id="IPR009038">
    <property type="entry name" value="GOLD_dom"/>
</dbReference>
<evidence type="ECO:0000256" key="3">
    <source>
        <dbReference type="ARBA" id="ARBA00022692"/>
    </source>
</evidence>
<dbReference type="Proteomes" id="UP000039865">
    <property type="component" value="Unassembled WGS sequence"/>
</dbReference>
<protein>
    <submittedName>
        <fullName evidence="11">Transmembrane emp24 domain-containing protein eca-like</fullName>
    </submittedName>
</protein>
<evidence type="ECO:0000313" key="12">
    <source>
        <dbReference type="Proteomes" id="UP000039865"/>
    </source>
</evidence>
<evidence type="ECO:0000259" key="10">
    <source>
        <dbReference type="PROSITE" id="PS50866"/>
    </source>
</evidence>
<feature type="signal peptide" evidence="9">
    <location>
        <begin position="1"/>
        <end position="23"/>
    </location>
</feature>
<dbReference type="PROSITE" id="PS50866">
    <property type="entry name" value="GOLD"/>
    <property type="match status" value="1"/>
</dbReference>
<dbReference type="GO" id="GO:0016020">
    <property type="term" value="C:membrane"/>
    <property type="evidence" value="ECO:0007669"/>
    <property type="project" value="UniProtKB-SubCell"/>
</dbReference>
<keyword evidence="3 7" id="KW-0812">Transmembrane</keyword>
<gene>
    <name evidence="11" type="primary">Contig12104.g12940</name>
    <name evidence="11" type="ORF">STYLEM_19642</name>
</gene>
<evidence type="ECO:0000256" key="2">
    <source>
        <dbReference type="ARBA" id="ARBA00007104"/>
    </source>
</evidence>
<keyword evidence="12" id="KW-1185">Reference proteome</keyword>
<evidence type="ECO:0000256" key="4">
    <source>
        <dbReference type="ARBA" id="ARBA00022729"/>
    </source>
</evidence>
<keyword evidence="6 8" id="KW-0472">Membrane</keyword>
<dbReference type="PANTHER" id="PTHR22811">
    <property type="entry name" value="TRANSMEMBRANE EMP24 DOMAIN-CONTAINING PROTEIN"/>
    <property type="match status" value="1"/>
</dbReference>
<dbReference type="EMBL" id="CCKQ01018525">
    <property type="protein sequence ID" value="CDW90498.1"/>
    <property type="molecule type" value="Genomic_DNA"/>
</dbReference>
<keyword evidence="4 9" id="KW-0732">Signal</keyword>
<evidence type="ECO:0000313" key="11">
    <source>
        <dbReference type="EMBL" id="CDW90498.1"/>
    </source>
</evidence>
<sequence length="238" mass="27679">MNAKTISISLLLCALTMIQYANGLYFYVAHKEIKCFKDELLRNSEIQAHVTVVDNEIKTYMKNNPTEGIYFTLEDPENKVVLTKLAKSDELITHKSNISGEFKLCLLITEQTYLKHDVKQVKVILKYSNEYYKLNTSNADYIQVSKKEIEKQIQYQSAATQGQFMPITRRVDKIDKVIDDIIAHQDYEREREQEYKQKLESLSGSFFNLISVQIILVIGVAAYSVINLRKFFVKKHIF</sequence>
<organism evidence="11 12">
    <name type="scientific">Stylonychia lemnae</name>
    <name type="common">Ciliate</name>
    <dbReference type="NCBI Taxonomy" id="5949"/>
    <lineage>
        <taxon>Eukaryota</taxon>
        <taxon>Sar</taxon>
        <taxon>Alveolata</taxon>
        <taxon>Ciliophora</taxon>
        <taxon>Intramacronucleata</taxon>
        <taxon>Spirotrichea</taxon>
        <taxon>Stichotrichia</taxon>
        <taxon>Sporadotrichida</taxon>
        <taxon>Oxytrichidae</taxon>
        <taxon>Stylonychinae</taxon>
        <taxon>Stylonychia</taxon>
    </lineage>
</organism>
<name>A0A078BAE3_STYLE</name>
<dbReference type="Pfam" id="PF01105">
    <property type="entry name" value="EMP24_GP25L"/>
    <property type="match status" value="1"/>
</dbReference>
<dbReference type="InParanoid" id="A0A078BAE3"/>
<evidence type="ECO:0000256" key="1">
    <source>
        <dbReference type="ARBA" id="ARBA00004479"/>
    </source>
</evidence>
<dbReference type="InterPro" id="IPR015720">
    <property type="entry name" value="Emp24-like"/>
</dbReference>
<comment type="subcellular location">
    <subcellularLocation>
        <location evidence="1 7">Membrane</location>
        <topology evidence="1 7">Single-pass type I membrane protein</topology>
    </subcellularLocation>
</comment>
<evidence type="ECO:0000256" key="7">
    <source>
        <dbReference type="RuleBase" id="RU003827"/>
    </source>
</evidence>
<comment type="similarity">
    <text evidence="2 7">Belongs to the EMP24/GP25L family.</text>
</comment>
<accession>A0A078BAE3</accession>